<feature type="compositionally biased region" description="Basic and acidic residues" evidence="1">
    <location>
        <begin position="95"/>
        <end position="104"/>
    </location>
</feature>
<feature type="compositionally biased region" description="Basic residues" evidence="1">
    <location>
        <begin position="105"/>
        <end position="114"/>
    </location>
</feature>
<evidence type="ECO:0000313" key="3">
    <source>
        <dbReference type="Proteomes" id="UP000075714"/>
    </source>
</evidence>
<gene>
    <name evidence="2" type="ORF">GPECTOR_15g318</name>
</gene>
<feature type="compositionally biased region" description="Polar residues" evidence="1">
    <location>
        <begin position="70"/>
        <end position="94"/>
    </location>
</feature>
<accession>A0A150GLF3</accession>
<dbReference type="Proteomes" id="UP000075714">
    <property type="component" value="Unassembled WGS sequence"/>
</dbReference>
<protein>
    <submittedName>
        <fullName evidence="2">Uncharacterized protein</fullName>
    </submittedName>
</protein>
<feature type="region of interest" description="Disordered" evidence="1">
    <location>
        <begin position="18"/>
        <end position="114"/>
    </location>
</feature>
<dbReference type="AlphaFoldDB" id="A0A150GLF3"/>
<organism evidence="2 3">
    <name type="scientific">Gonium pectorale</name>
    <name type="common">Green alga</name>
    <dbReference type="NCBI Taxonomy" id="33097"/>
    <lineage>
        <taxon>Eukaryota</taxon>
        <taxon>Viridiplantae</taxon>
        <taxon>Chlorophyta</taxon>
        <taxon>core chlorophytes</taxon>
        <taxon>Chlorophyceae</taxon>
        <taxon>CS clade</taxon>
        <taxon>Chlamydomonadales</taxon>
        <taxon>Volvocaceae</taxon>
        <taxon>Gonium</taxon>
    </lineage>
</organism>
<proteinExistence type="predicted"/>
<dbReference type="OrthoDB" id="530736at2759"/>
<name>A0A150GLF3_GONPE</name>
<comment type="caution">
    <text evidence="2">The sequence shown here is derived from an EMBL/GenBank/DDBJ whole genome shotgun (WGS) entry which is preliminary data.</text>
</comment>
<evidence type="ECO:0000313" key="2">
    <source>
        <dbReference type="EMBL" id="KXZ50634.1"/>
    </source>
</evidence>
<feature type="compositionally biased region" description="Basic and acidic residues" evidence="1">
    <location>
        <begin position="53"/>
        <end position="67"/>
    </location>
</feature>
<keyword evidence="3" id="KW-1185">Reference proteome</keyword>
<dbReference type="EMBL" id="LSYV01000016">
    <property type="protein sequence ID" value="KXZ50634.1"/>
    <property type="molecule type" value="Genomic_DNA"/>
</dbReference>
<reference evidence="3" key="1">
    <citation type="journal article" date="2016" name="Nat. Commun.">
        <title>The Gonium pectorale genome demonstrates co-option of cell cycle regulation during the evolution of multicellularity.</title>
        <authorList>
            <person name="Hanschen E.R."/>
            <person name="Marriage T.N."/>
            <person name="Ferris P.J."/>
            <person name="Hamaji T."/>
            <person name="Toyoda A."/>
            <person name="Fujiyama A."/>
            <person name="Neme R."/>
            <person name="Noguchi H."/>
            <person name="Minakuchi Y."/>
            <person name="Suzuki M."/>
            <person name="Kawai-Toyooka H."/>
            <person name="Smith D.R."/>
            <person name="Sparks H."/>
            <person name="Anderson J."/>
            <person name="Bakaric R."/>
            <person name="Luria V."/>
            <person name="Karger A."/>
            <person name="Kirschner M.W."/>
            <person name="Durand P.M."/>
            <person name="Michod R.E."/>
            <person name="Nozaki H."/>
            <person name="Olson B.J."/>
        </authorList>
    </citation>
    <scope>NUCLEOTIDE SEQUENCE [LARGE SCALE GENOMIC DNA]</scope>
    <source>
        <strain evidence="3">NIES-2863</strain>
    </source>
</reference>
<evidence type="ECO:0000256" key="1">
    <source>
        <dbReference type="SAM" id="MobiDB-lite"/>
    </source>
</evidence>
<sequence>MPGAACQSFIPALDAFTHKSSNSSKSSFDRPHELKLSASLRLPHNPPKPAMDTIKETIQKQTADRVQEGITGTQHSSETAATKASHGIQETSQETGHRAEEAGQKAKHGLGIHH</sequence>